<evidence type="ECO:0000256" key="1">
    <source>
        <dbReference type="SAM" id="MobiDB-lite"/>
    </source>
</evidence>
<dbReference type="EMBL" id="BDIP01000844">
    <property type="protein sequence ID" value="GIQ82874.1"/>
    <property type="molecule type" value="Genomic_DNA"/>
</dbReference>
<feature type="compositionally biased region" description="Low complexity" evidence="1">
    <location>
        <begin position="19"/>
        <end position="31"/>
    </location>
</feature>
<comment type="caution">
    <text evidence="2">The sequence shown here is derived from an EMBL/GenBank/DDBJ whole genome shotgun (WGS) entry which is preliminary data.</text>
</comment>
<reference evidence="2 3" key="1">
    <citation type="journal article" date="2018" name="PLoS ONE">
        <title>The draft genome of Kipferlia bialata reveals reductive genome evolution in fornicate parasites.</title>
        <authorList>
            <person name="Tanifuji G."/>
            <person name="Takabayashi S."/>
            <person name="Kume K."/>
            <person name="Takagi M."/>
            <person name="Nakayama T."/>
            <person name="Kamikawa R."/>
            <person name="Inagaki Y."/>
            <person name="Hashimoto T."/>
        </authorList>
    </citation>
    <scope>NUCLEOTIDE SEQUENCE [LARGE SCALE GENOMIC DNA]</scope>
    <source>
        <strain evidence="2">NY0173</strain>
    </source>
</reference>
<feature type="compositionally biased region" description="Basic and acidic residues" evidence="1">
    <location>
        <begin position="253"/>
        <end position="264"/>
    </location>
</feature>
<organism evidence="2 3">
    <name type="scientific">Kipferlia bialata</name>
    <dbReference type="NCBI Taxonomy" id="797122"/>
    <lineage>
        <taxon>Eukaryota</taxon>
        <taxon>Metamonada</taxon>
        <taxon>Carpediemonas-like organisms</taxon>
        <taxon>Kipferlia</taxon>
    </lineage>
</organism>
<feature type="region of interest" description="Disordered" evidence="1">
    <location>
        <begin position="1"/>
        <end position="71"/>
    </location>
</feature>
<dbReference type="AlphaFoldDB" id="A0A9K3GGA8"/>
<accession>A0A9K3GGA8</accession>
<evidence type="ECO:0000313" key="3">
    <source>
        <dbReference type="Proteomes" id="UP000265618"/>
    </source>
</evidence>
<keyword evidence="3" id="KW-1185">Reference proteome</keyword>
<name>A0A9K3GGA8_9EUKA</name>
<protein>
    <submittedName>
        <fullName evidence="2">Uncharacterized protein</fullName>
    </submittedName>
</protein>
<feature type="compositionally biased region" description="Basic and acidic residues" evidence="1">
    <location>
        <begin position="1"/>
        <end position="11"/>
    </location>
</feature>
<sequence>MGSVRGVEKDGTAWNTGPSKPSLSSLTDSSLRNPEGPETDLGRLESGHPLSRGSAGSQTEEEGGSSMKRRLLKAIQRRQALADGDRMDIVSVAPVEVPSGGTAVPNESEGYCQTQSATRDGPCATCSELIKPNARNAVLEATISALQAEVKRLQSRTDSGSSSAASLSQPQSLNSQWQFVAMPWCSVMQKPFPHDETEVPVRLISGRPEVCVFRPVMDRQVFVWNHKDTHIYVTKAQVYRVQPTQQQLVNDHPPVKESQGKGHGIEVSLL</sequence>
<evidence type="ECO:0000313" key="2">
    <source>
        <dbReference type="EMBL" id="GIQ82874.1"/>
    </source>
</evidence>
<dbReference type="Proteomes" id="UP000265618">
    <property type="component" value="Unassembled WGS sequence"/>
</dbReference>
<gene>
    <name evidence="2" type="ORF">KIPB_004095</name>
</gene>
<proteinExistence type="predicted"/>
<feature type="region of interest" description="Disordered" evidence="1">
    <location>
        <begin position="250"/>
        <end position="270"/>
    </location>
</feature>